<dbReference type="AlphaFoldDB" id="A0A8E0RK18"/>
<protein>
    <submittedName>
        <fullName evidence="2">Uncharacterized protein</fullName>
    </submittedName>
</protein>
<feature type="compositionally biased region" description="Low complexity" evidence="1">
    <location>
        <begin position="50"/>
        <end position="66"/>
    </location>
</feature>
<evidence type="ECO:0000313" key="2">
    <source>
        <dbReference type="EMBL" id="KAA0185247.1"/>
    </source>
</evidence>
<feature type="region of interest" description="Disordered" evidence="1">
    <location>
        <begin position="1"/>
        <end position="71"/>
    </location>
</feature>
<feature type="non-terminal residue" evidence="2">
    <location>
        <position position="1"/>
    </location>
</feature>
<evidence type="ECO:0000313" key="3">
    <source>
        <dbReference type="Proteomes" id="UP000728185"/>
    </source>
</evidence>
<comment type="caution">
    <text evidence="2">The sequence shown here is derived from an EMBL/GenBank/DDBJ whole genome shotgun (WGS) entry which is preliminary data.</text>
</comment>
<accession>A0A8E0RK18</accession>
<keyword evidence="3" id="KW-1185">Reference proteome</keyword>
<dbReference type="Proteomes" id="UP000728185">
    <property type="component" value="Unassembled WGS sequence"/>
</dbReference>
<organism evidence="2 3">
    <name type="scientific">Fasciolopsis buskii</name>
    <dbReference type="NCBI Taxonomy" id="27845"/>
    <lineage>
        <taxon>Eukaryota</taxon>
        <taxon>Metazoa</taxon>
        <taxon>Spiralia</taxon>
        <taxon>Lophotrochozoa</taxon>
        <taxon>Platyhelminthes</taxon>
        <taxon>Trematoda</taxon>
        <taxon>Digenea</taxon>
        <taxon>Plagiorchiida</taxon>
        <taxon>Echinostomata</taxon>
        <taxon>Echinostomatoidea</taxon>
        <taxon>Fasciolidae</taxon>
        <taxon>Fasciolopsis</taxon>
    </lineage>
</organism>
<name>A0A8E0RK18_9TREM</name>
<proteinExistence type="predicted"/>
<gene>
    <name evidence="2" type="ORF">FBUS_11745</name>
</gene>
<dbReference type="OrthoDB" id="44867at2759"/>
<evidence type="ECO:0000256" key="1">
    <source>
        <dbReference type="SAM" id="MobiDB-lite"/>
    </source>
</evidence>
<reference evidence="2" key="1">
    <citation type="submission" date="2019-05" db="EMBL/GenBank/DDBJ databases">
        <title>Annotation for the trematode Fasciolopsis buski.</title>
        <authorList>
            <person name="Choi Y.-J."/>
        </authorList>
    </citation>
    <scope>NUCLEOTIDE SEQUENCE</scope>
    <source>
        <strain evidence="2">HT</strain>
        <tissue evidence="2">Whole worm</tissue>
    </source>
</reference>
<sequence>KVESSATPPVASKRSPDANNGVGSDDGGPSEVKRSRPDKVEVSDSPKAPATTAAASTTNTTNSNASRGYFPAQMHVTTDEVRLKAREMIQSALEVGSMP</sequence>
<dbReference type="EMBL" id="LUCM01010598">
    <property type="protein sequence ID" value="KAA0185247.1"/>
    <property type="molecule type" value="Genomic_DNA"/>
</dbReference>
<feature type="compositionally biased region" description="Basic and acidic residues" evidence="1">
    <location>
        <begin position="31"/>
        <end position="44"/>
    </location>
</feature>